<protein>
    <submittedName>
        <fullName evidence="6">Two-component system response regulator</fullName>
    </submittedName>
</protein>
<dbReference type="Pfam" id="PF00072">
    <property type="entry name" value="Response_reg"/>
    <property type="match status" value="1"/>
</dbReference>
<organism evidence="6 7">
    <name type="scientific">Candidatus Planktophila vernalis</name>
    <dbReference type="NCBI Taxonomy" id="1884907"/>
    <lineage>
        <taxon>Bacteria</taxon>
        <taxon>Bacillati</taxon>
        <taxon>Actinomycetota</taxon>
        <taxon>Actinomycetes</taxon>
        <taxon>Candidatus Nanopelagicales</taxon>
        <taxon>Candidatus Nanopelagicaceae</taxon>
        <taxon>Candidatus Planktophila</taxon>
    </lineage>
</organism>
<dbReference type="InterPro" id="IPR051015">
    <property type="entry name" value="EvgA-like"/>
</dbReference>
<dbReference type="InterPro" id="IPR016032">
    <property type="entry name" value="Sig_transdc_resp-reg_C-effctor"/>
</dbReference>
<dbReference type="InterPro" id="IPR001789">
    <property type="entry name" value="Sig_transdc_resp-reg_receiver"/>
</dbReference>
<dbReference type="OrthoDB" id="9816529at2"/>
<dbReference type="PROSITE" id="PS00622">
    <property type="entry name" value="HTH_LUXR_1"/>
    <property type="match status" value="1"/>
</dbReference>
<evidence type="ECO:0000313" key="6">
    <source>
        <dbReference type="EMBL" id="ASY19846.1"/>
    </source>
</evidence>
<dbReference type="PROSITE" id="PS50043">
    <property type="entry name" value="HTH_LUXR_2"/>
    <property type="match status" value="1"/>
</dbReference>
<evidence type="ECO:0000256" key="2">
    <source>
        <dbReference type="ARBA" id="ARBA00023125"/>
    </source>
</evidence>
<evidence type="ECO:0000259" key="4">
    <source>
        <dbReference type="PROSITE" id="PS50043"/>
    </source>
</evidence>
<dbReference type="PANTHER" id="PTHR45566">
    <property type="entry name" value="HTH-TYPE TRANSCRIPTIONAL REGULATOR YHJB-RELATED"/>
    <property type="match status" value="1"/>
</dbReference>
<dbReference type="CDD" id="cd17535">
    <property type="entry name" value="REC_NarL-like"/>
    <property type="match status" value="1"/>
</dbReference>
<feature type="domain" description="HTH luxR-type" evidence="4">
    <location>
        <begin position="133"/>
        <end position="198"/>
    </location>
</feature>
<feature type="modified residue" description="4-aspartylphosphate" evidence="3">
    <location>
        <position position="53"/>
    </location>
</feature>
<dbReference type="RefSeq" id="WP_095685720.1">
    <property type="nucleotide sequence ID" value="NZ_CP016776.1"/>
</dbReference>
<dbReference type="SMART" id="SM00448">
    <property type="entry name" value="REC"/>
    <property type="match status" value="1"/>
</dbReference>
<dbReference type="InterPro" id="IPR000792">
    <property type="entry name" value="Tscrpt_reg_LuxR_C"/>
</dbReference>
<dbReference type="KEGG" id="pvn:A7sIIA15_02945"/>
<dbReference type="Proteomes" id="UP000217186">
    <property type="component" value="Chromosome"/>
</dbReference>
<dbReference type="CDD" id="cd06170">
    <property type="entry name" value="LuxR_C_like"/>
    <property type="match status" value="1"/>
</dbReference>
<dbReference type="Pfam" id="PF00196">
    <property type="entry name" value="GerE"/>
    <property type="match status" value="1"/>
</dbReference>
<dbReference type="PANTHER" id="PTHR45566:SF1">
    <property type="entry name" value="HTH-TYPE TRANSCRIPTIONAL REGULATOR YHJB-RELATED"/>
    <property type="match status" value="1"/>
</dbReference>
<evidence type="ECO:0000256" key="3">
    <source>
        <dbReference type="PROSITE-ProRule" id="PRU00169"/>
    </source>
</evidence>
<dbReference type="GO" id="GO:0000160">
    <property type="term" value="P:phosphorelay signal transduction system"/>
    <property type="evidence" value="ECO:0007669"/>
    <property type="project" value="InterPro"/>
</dbReference>
<dbReference type="SUPFAM" id="SSF52172">
    <property type="entry name" value="CheY-like"/>
    <property type="match status" value="1"/>
</dbReference>
<proteinExistence type="predicted"/>
<dbReference type="SUPFAM" id="SSF46894">
    <property type="entry name" value="C-terminal effector domain of the bipartite response regulators"/>
    <property type="match status" value="1"/>
</dbReference>
<evidence type="ECO:0000259" key="5">
    <source>
        <dbReference type="PROSITE" id="PS50110"/>
    </source>
</evidence>
<dbReference type="GO" id="GO:0003677">
    <property type="term" value="F:DNA binding"/>
    <property type="evidence" value="ECO:0007669"/>
    <property type="project" value="UniProtKB-KW"/>
</dbReference>
<dbReference type="InterPro" id="IPR058245">
    <property type="entry name" value="NreC/VraR/RcsB-like_REC"/>
</dbReference>
<feature type="domain" description="Response regulatory" evidence="5">
    <location>
        <begin position="3"/>
        <end position="118"/>
    </location>
</feature>
<dbReference type="SMART" id="SM00421">
    <property type="entry name" value="HTH_LUXR"/>
    <property type="match status" value="1"/>
</dbReference>
<sequence>MSRLLIVDDHALVREGLKRALTHEGFSDITEASSVLEARASIAALQPDVVTIDINLPDGSGFELVSWIRSISQEMGVVVLTLNDHENYIRAAMKAGASAFVCKSEPIPSLVAAIKHSLVAPLSFSAKGLEKVFKNTHNVLTAREFDLLAQLERGQTTAQISKSLFISPATVKTHLASIYRKLEVTNRTAAIHAMHEQGLSGK</sequence>
<dbReference type="PRINTS" id="PR00038">
    <property type="entry name" value="HTHLUXR"/>
</dbReference>
<dbReference type="InterPro" id="IPR011006">
    <property type="entry name" value="CheY-like_superfamily"/>
</dbReference>
<evidence type="ECO:0000313" key="7">
    <source>
        <dbReference type="Proteomes" id="UP000217186"/>
    </source>
</evidence>
<dbReference type="PROSITE" id="PS50110">
    <property type="entry name" value="RESPONSE_REGULATORY"/>
    <property type="match status" value="1"/>
</dbReference>
<keyword evidence="2" id="KW-0238">DNA-binding</keyword>
<reference evidence="6 7" key="1">
    <citation type="submission" date="2016-07" db="EMBL/GenBank/DDBJ databases">
        <title>High microdiversification within the ubiquitous acI lineage of Actinobacteria.</title>
        <authorList>
            <person name="Neuenschwander S.M."/>
            <person name="Salcher M."/>
            <person name="Ghai R."/>
            <person name="Pernthaler J."/>
        </authorList>
    </citation>
    <scope>NUCLEOTIDE SEQUENCE [LARGE SCALE GENOMIC DNA]</scope>
    <source>
        <strain evidence="6">MMS-IIA-15</strain>
    </source>
</reference>
<gene>
    <name evidence="6" type="ORF">A7sIIA15_02945</name>
</gene>
<evidence type="ECO:0000256" key="1">
    <source>
        <dbReference type="ARBA" id="ARBA00022553"/>
    </source>
</evidence>
<keyword evidence="1 3" id="KW-0597">Phosphoprotein</keyword>
<keyword evidence="7" id="KW-1185">Reference proteome</keyword>
<accession>A0A249KSV3</accession>
<name>A0A249KSV3_9ACTN</name>
<dbReference type="EMBL" id="CP016776">
    <property type="protein sequence ID" value="ASY19846.1"/>
    <property type="molecule type" value="Genomic_DNA"/>
</dbReference>
<dbReference type="AlphaFoldDB" id="A0A249KSV3"/>
<dbReference type="Gene3D" id="3.40.50.2300">
    <property type="match status" value="1"/>
</dbReference>
<dbReference type="GO" id="GO:0006355">
    <property type="term" value="P:regulation of DNA-templated transcription"/>
    <property type="evidence" value="ECO:0007669"/>
    <property type="project" value="InterPro"/>
</dbReference>